<evidence type="ECO:0000256" key="13">
    <source>
        <dbReference type="RuleBase" id="RU000688"/>
    </source>
</evidence>
<feature type="transmembrane region" description="Helical" evidence="15">
    <location>
        <begin position="481"/>
        <end position="506"/>
    </location>
</feature>
<accession>A0A8T2P9A3</accession>
<evidence type="ECO:0000256" key="5">
    <source>
        <dbReference type="ARBA" id="ARBA00022692"/>
    </source>
</evidence>
<keyword evidence="8 15" id="KW-0472">Membrane</keyword>
<evidence type="ECO:0000256" key="3">
    <source>
        <dbReference type="ARBA" id="ARBA00022500"/>
    </source>
</evidence>
<evidence type="ECO:0000259" key="16">
    <source>
        <dbReference type="PROSITE" id="PS50262"/>
    </source>
</evidence>
<dbReference type="GO" id="GO:0005886">
    <property type="term" value="C:plasma membrane"/>
    <property type="evidence" value="ECO:0007669"/>
    <property type="project" value="UniProtKB-SubCell"/>
</dbReference>
<feature type="region of interest" description="Disordered" evidence="14">
    <location>
        <begin position="1"/>
        <end position="29"/>
    </location>
</feature>
<evidence type="ECO:0000256" key="4">
    <source>
        <dbReference type="ARBA" id="ARBA00022553"/>
    </source>
</evidence>
<evidence type="ECO:0000256" key="15">
    <source>
        <dbReference type="SAM" id="Phobius"/>
    </source>
</evidence>
<dbReference type="InterPro" id="IPR000826">
    <property type="entry name" value="Formyl_rcpt-rel"/>
</dbReference>
<dbReference type="OrthoDB" id="9835842at2759"/>
<comment type="subcellular location">
    <subcellularLocation>
        <location evidence="1">Cell membrane</location>
        <topology evidence="1">Multi-pass membrane protein</topology>
    </subcellularLocation>
</comment>
<feature type="region of interest" description="Disordered" evidence="14">
    <location>
        <begin position="564"/>
        <end position="585"/>
    </location>
</feature>
<keyword evidence="11 13" id="KW-0807">Transducer</keyword>
<feature type="compositionally biased region" description="Basic and acidic residues" evidence="14">
    <location>
        <begin position="574"/>
        <end position="585"/>
    </location>
</feature>
<evidence type="ECO:0000313" key="17">
    <source>
        <dbReference type="EMBL" id="KAG9348286.1"/>
    </source>
</evidence>
<dbReference type="SUPFAM" id="SSF81321">
    <property type="entry name" value="Family A G protein-coupled receptor-like"/>
    <property type="match status" value="1"/>
</dbReference>
<dbReference type="FunFam" id="1.20.1070.10:FF:000034">
    <property type="entry name" value="G-protein coupled receptor 1"/>
    <property type="match status" value="1"/>
</dbReference>
<keyword evidence="5 13" id="KW-0812">Transmembrane</keyword>
<comment type="similarity">
    <text evidence="12">Belongs to the chemokine-like receptor (CMKLR) family.</text>
</comment>
<organism evidence="17 18">
    <name type="scientific">Albula glossodonta</name>
    <name type="common">roundjaw bonefish</name>
    <dbReference type="NCBI Taxonomy" id="121402"/>
    <lineage>
        <taxon>Eukaryota</taxon>
        <taxon>Metazoa</taxon>
        <taxon>Chordata</taxon>
        <taxon>Craniata</taxon>
        <taxon>Vertebrata</taxon>
        <taxon>Euteleostomi</taxon>
        <taxon>Actinopterygii</taxon>
        <taxon>Neopterygii</taxon>
        <taxon>Teleostei</taxon>
        <taxon>Albuliformes</taxon>
        <taxon>Albulidae</taxon>
        <taxon>Albula</taxon>
    </lineage>
</organism>
<evidence type="ECO:0000256" key="14">
    <source>
        <dbReference type="SAM" id="MobiDB-lite"/>
    </source>
</evidence>
<dbReference type="GO" id="GO:0007204">
    <property type="term" value="P:positive regulation of cytosolic calcium ion concentration"/>
    <property type="evidence" value="ECO:0007669"/>
    <property type="project" value="TreeGrafter"/>
</dbReference>
<feature type="transmembrane region" description="Helical" evidence="15">
    <location>
        <begin position="432"/>
        <end position="460"/>
    </location>
</feature>
<dbReference type="Pfam" id="PF00001">
    <property type="entry name" value="7tm_1"/>
    <property type="match status" value="1"/>
</dbReference>
<evidence type="ECO:0000256" key="7">
    <source>
        <dbReference type="ARBA" id="ARBA00023040"/>
    </source>
</evidence>
<keyword evidence="7 13" id="KW-0297">G-protein coupled receptor</keyword>
<dbReference type="PROSITE" id="PS50262">
    <property type="entry name" value="G_PROTEIN_RECEP_F1_2"/>
    <property type="match status" value="1"/>
</dbReference>
<dbReference type="PRINTS" id="PR00426">
    <property type="entry name" value="C5ANPHYLTXNR"/>
</dbReference>
<evidence type="ECO:0000256" key="1">
    <source>
        <dbReference type="ARBA" id="ARBA00004651"/>
    </source>
</evidence>
<gene>
    <name evidence="17" type="ORF">JZ751_002021</name>
</gene>
<dbReference type="GO" id="GO:0004878">
    <property type="term" value="F:complement component C5a receptor activity"/>
    <property type="evidence" value="ECO:0007669"/>
    <property type="project" value="TreeGrafter"/>
</dbReference>
<dbReference type="InterPro" id="IPR002234">
    <property type="entry name" value="Anphylx_rcpt_C3a/C5a1-2"/>
</dbReference>
<dbReference type="PANTHER" id="PTHR24225:SF56">
    <property type="entry name" value="C5A ANAPHYLATOXIN CHEMOTACTIC RECEPTOR 1"/>
    <property type="match status" value="1"/>
</dbReference>
<feature type="transmembrane region" description="Helical" evidence="15">
    <location>
        <begin position="518"/>
        <end position="541"/>
    </location>
</feature>
<keyword evidence="2" id="KW-1003">Cell membrane</keyword>
<keyword evidence="6 15" id="KW-1133">Transmembrane helix</keyword>
<evidence type="ECO:0000256" key="6">
    <source>
        <dbReference type="ARBA" id="ARBA00022989"/>
    </source>
</evidence>
<dbReference type="EMBL" id="JAFBMS010000011">
    <property type="protein sequence ID" value="KAG9348286.1"/>
    <property type="molecule type" value="Genomic_DNA"/>
</dbReference>
<protein>
    <recommendedName>
        <fullName evidence="16">G-protein coupled receptors family 1 profile domain-containing protein</fullName>
    </recommendedName>
</protein>
<dbReference type="GO" id="GO:0007200">
    <property type="term" value="P:phospholipase C-activating G protein-coupled receptor signaling pathway"/>
    <property type="evidence" value="ECO:0007669"/>
    <property type="project" value="TreeGrafter"/>
</dbReference>
<keyword evidence="10 13" id="KW-0675">Receptor</keyword>
<comment type="similarity">
    <text evidence="13">Belongs to the G-protein coupled receptor 1 family.</text>
</comment>
<dbReference type="GO" id="GO:0006954">
    <property type="term" value="P:inflammatory response"/>
    <property type="evidence" value="ECO:0007669"/>
    <property type="project" value="TreeGrafter"/>
</dbReference>
<dbReference type="GO" id="GO:0004930">
    <property type="term" value="F:G protein-coupled receptor activity"/>
    <property type="evidence" value="ECO:0007669"/>
    <property type="project" value="UniProtKB-KW"/>
</dbReference>
<dbReference type="PROSITE" id="PS00237">
    <property type="entry name" value="G_PROTEIN_RECEP_F1_1"/>
    <property type="match status" value="1"/>
</dbReference>
<reference evidence="17" key="1">
    <citation type="thesis" date="2021" institute="BYU ScholarsArchive" country="Provo, UT, USA">
        <title>Applications of and Algorithms for Genome Assembly and Genomic Analyses with an Emphasis on Marine Teleosts.</title>
        <authorList>
            <person name="Pickett B.D."/>
        </authorList>
    </citation>
    <scope>NUCLEOTIDE SEQUENCE</scope>
    <source>
        <strain evidence="17">HI-2016</strain>
    </source>
</reference>
<feature type="compositionally biased region" description="Acidic residues" evidence="14">
    <location>
        <begin position="192"/>
        <end position="210"/>
    </location>
</feature>
<dbReference type="GO" id="GO:0006935">
    <property type="term" value="P:chemotaxis"/>
    <property type="evidence" value="ECO:0007669"/>
    <property type="project" value="UniProtKB-KW"/>
</dbReference>
<dbReference type="InterPro" id="IPR000276">
    <property type="entry name" value="GPCR_Rhodpsn"/>
</dbReference>
<evidence type="ECO:0000256" key="10">
    <source>
        <dbReference type="ARBA" id="ARBA00023170"/>
    </source>
</evidence>
<proteinExistence type="inferred from homology"/>
<dbReference type="PRINTS" id="PR01104">
    <property type="entry name" value="ANPHYLATOXNR"/>
</dbReference>
<evidence type="ECO:0000256" key="8">
    <source>
        <dbReference type="ARBA" id="ARBA00023136"/>
    </source>
</evidence>
<dbReference type="PANTHER" id="PTHR24225">
    <property type="entry name" value="CHEMOTACTIC RECEPTOR"/>
    <property type="match status" value="1"/>
</dbReference>
<feature type="region of interest" description="Disordered" evidence="14">
    <location>
        <begin position="191"/>
        <end position="213"/>
    </location>
</feature>
<dbReference type="AlphaFoldDB" id="A0A8T2P9A3"/>
<dbReference type="InterPro" id="IPR017452">
    <property type="entry name" value="GPCR_Rhodpsn_7TM"/>
</dbReference>
<keyword evidence="9" id="KW-1015">Disulfide bond</keyword>
<comment type="caution">
    <text evidence="17">The sequence shown here is derived from an EMBL/GenBank/DDBJ whole genome shotgun (WGS) entry which is preliminary data.</text>
</comment>
<feature type="transmembrane region" description="Helical" evidence="15">
    <location>
        <begin position="277"/>
        <end position="298"/>
    </location>
</feature>
<dbReference type="InterPro" id="IPR038990">
    <property type="entry name" value="LBH_dom"/>
</dbReference>
<dbReference type="PRINTS" id="PR00237">
    <property type="entry name" value="GPCRRHODOPSN"/>
</dbReference>
<feature type="transmembrane region" description="Helical" evidence="15">
    <location>
        <begin position="310"/>
        <end position="330"/>
    </location>
</feature>
<evidence type="ECO:0000256" key="12">
    <source>
        <dbReference type="ARBA" id="ARBA00025736"/>
    </source>
</evidence>
<name>A0A8T2P9A3_9TELE</name>
<evidence type="ECO:0000256" key="2">
    <source>
        <dbReference type="ARBA" id="ARBA00022475"/>
    </source>
</evidence>
<dbReference type="Gene3D" id="1.20.1070.10">
    <property type="entry name" value="Rhodopsin 7-helix transmembrane proteins"/>
    <property type="match status" value="1"/>
</dbReference>
<keyword evidence="3" id="KW-0145">Chemotaxis</keyword>
<evidence type="ECO:0000313" key="18">
    <source>
        <dbReference type="Proteomes" id="UP000824540"/>
    </source>
</evidence>
<feature type="domain" description="G-protein coupled receptors family 1 profile" evidence="16">
    <location>
        <begin position="290"/>
        <end position="538"/>
    </location>
</feature>
<dbReference type="Pfam" id="PF15317">
    <property type="entry name" value="Lbh"/>
    <property type="match status" value="1"/>
</dbReference>
<evidence type="ECO:0000256" key="11">
    <source>
        <dbReference type="ARBA" id="ARBA00023224"/>
    </source>
</evidence>
<feature type="transmembrane region" description="Helical" evidence="15">
    <location>
        <begin position="389"/>
        <end position="412"/>
    </location>
</feature>
<dbReference type="Proteomes" id="UP000824540">
    <property type="component" value="Unassembled WGS sequence"/>
</dbReference>
<sequence>MRSSSVCSPTGPWGDGALPAESGSPGMLPDDMPPGLACLLAALHRPHGTLTCPPPAPLLSPPLSALLLPPAPCSIVAVTLETSCPHGRVAEGECCGGGCQPTPPAPPLPPMHERTMASEDIFPDPVEVVVGTEGSLSCPQEKERLPSIVVEPTDVSEVESGELRWPPEDMDFEDEEDLFLEQCIPPANIADWGEEEDEEKRLDEEEDEDSSIVTNTHPHTSLIGWHPVHTHQFASIALKKMDDIDDFIDDLLKTLTQTNTTDLEFISVLGTPHKISLVFYGLVFLLGTPGNALVAWVTACRMPQSVNSQYFLQLALADLLCCLSLPFLMVPLAMDQHWPYGQLGCKLLTGIFSLTMYCSVLLLVLISMDRWLLVSRPVWCQNKRRPERARMVCMMVWALALIFSIPTFVYMQEEKRGTEKVECKAKHTSLESAWTLVCVRFILGFVLPFLAIVLCHWAVYTRAVQSQPTGTNARTQRTRRVILAVVLSFFLCWLPLNIVDFLVLVTPKNAPNLHRVQLAHVMTICLAYSNSCLNPLLYVCLGRGFKDSLRQSLRGILSFLSEEPHHRQSMSHTKSTDDNIQDRGV</sequence>
<feature type="transmembrane region" description="Helical" evidence="15">
    <location>
        <begin position="350"/>
        <end position="368"/>
    </location>
</feature>
<evidence type="ECO:0000256" key="9">
    <source>
        <dbReference type="ARBA" id="ARBA00023157"/>
    </source>
</evidence>
<keyword evidence="4" id="KW-0597">Phosphoprotein</keyword>
<keyword evidence="18" id="KW-1185">Reference proteome</keyword>